<accession>A0A4C1YAP8</accession>
<reference evidence="1 2" key="1">
    <citation type="journal article" date="2019" name="Commun. Biol.">
        <title>The bagworm genome reveals a unique fibroin gene that provides high tensile strength.</title>
        <authorList>
            <person name="Kono N."/>
            <person name="Nakamura H."/>
            <person name="Ohtoshi R."/>
            <person name="Tomita M."/>
            <person name="Numata K."/>
            <person name="Arakawa K."/>
        </authorList>
    </citation>
    <scope>NUCLEOTIDE SEQUENCE [LARGE SCALE GENOMIC DNA]</scope>
</reference>
<proteinExistence type="predicted"/>
<dbReference type="OrthoDB" id="6333343at2759"/>
<evidence type="ECO:0000313" key="2">
    <source>
        <dbReference type="Proteomes" id="UP000299102"/>
    </source>
</evidence>
<name>A0A4C1YAP8_EUMVA</name>
<dbReference type="EMBL" id="BGZK01001129">
    <property type="protein sequence ID" value="GBP72004.1"/>
    <property type="molecule type" value="Genomic_DNA"/>
</dbReference>
<sequence>MHWRGGVVIEREGMRERKERGGKRKVVFVSEKNNYIPVSIRPRSPGPGAGEPGWREPPAWEREYRRHRTNASRVQCMAISLQ</sequence>
<comment type="caution">
    <text evidence="1">The sequence shown here is derived from an EMBL/GenBank/DDBJ whole genome shotgun (WGS) entry which is preliminary data.</text>
</comment>
<dbReference type="Proteomes" id="UP000299102">
    <property type="component" value="Unassembled WGS sequence"/>
</dbReference>
<organism evidence="1 2">
    <name type="scientific">Eumeta variegata</name>
    <name type="common">Bagworm moth</name>
    <name type="synonym">Eumeta japonica</name>
    <dbReference type="NCBI Taxonomy" id="151549"/>
    <lineage>
        <taxon>Eukaryota</taxon>
        <taxon>Metazoa</taxon>
        <taxon>Ecdysozoa</taxon>
        <taxon>Arthropoda</taxon>
        <taxon>Hexapoda</taxon>
        <taxon>Insecta</taxon>
        <taxon>Pterygota</taxon>
        <taxon>Neoptera</taxon>
        <taxon>Endopterygota</taxon>
        <taxon>Lepidoptera</taxon>
        <taxon>Glossata</taxon>
        <taxon>Ditrysia</taxon>
        <taxon>Tineoidea</taxon>
        <taxon>Psychidae</taxon>
        <taxon>Oiketicinae</taxon>
        <taxon>Eumeta</taxon>
    </lineage>
</organism>
<gene>
    <name evidence="1" type="ORF">EVAR_38684_1</name>
</gene>
<dbReference type="AlphaFoldDB" id="A0A4C1YAP8"/>
<protein>
    <submittedName>
        <fullName evidence="1">Uncharacterized protein</fullName>
    </submittedName>
</protein>
<evidence type="ECO:0000313" key="1">
    <source>
        <dbReference type="EMBL" id="GBP72004.1"/>
    </source>
</evidence>
<keyword evidence="2" id="KW-1185">Reference proteome</keyword>